<comment type="catalytic activity">
    <reaction evidence="6">
        <text>shikimate + NADP(+) = 3-dehydroshikimate + NADPH + H(+)</text>
        <dbReference type="Rhea" id="RHEA:17737"/>
        <dbReference type="ChEBI" id="CHEBI:15378"/>
        <dbReference type="ChEBI" id="CHEBI:16630"/>
        <dbReference type="ChEBI" id="CHEBI:36208"/>
        <dbReference type="ChEBI" id="CHEBI:57783"/>
        <dbReference type="ChEBI" id="CHEBI:58349"/>
        <dbReference type="EC" id="1.1.1.25"/>
    </reaction>
</comment>
<dbReference type="InterPro" id="IPR036291">
    <property type="entry name" value="NAD(P)-bd_dom_sf"/>
</dbReference>
<gene>
    <name evidence="10" type="ORF">RB548_22720</name>
</gene>
<dbReference type="SUPFAM" id="SSF53223">
    <property type="entry name" value="Aminoacid dehydrogenase-like, N-terminal domain"/>
    <property type="match status" value="1"/>
</dbReference>
<dbReference type="CDD" id="cd01065">
    <property type="entry name" value="NAD_bind_Shikimate_DH"/>
    <property type="match status" value="1"/>
</dbReference>
<keyword evidence="5" id="KW-0028">Amino-acid biosynthesis</keyword>
<dbReference type="InterPro" id="IPR022893">
    <property type="entry name" value="Shikimate_DH_fam"/>
</dbReference>
<dbReference type="Proteomes" id="UP001432360">
    <property type="component" value="Plasmid pSchITTGS70b"/>
</dbReference>
<dbReference type="PANTHER" id="PTHR21089:SF1">
    <property type="entry name" value="BIFUNCTIONAL 3-DEHYDROQUINATE DEHYDRATASE_SHIKIMATE DEHYDROGENASE, CHLOROPLASTIC"/>
    <property type="match status" value="1"/>
</dbReference>
<keyword evidence="7" id="KW-1133">Transmembrane helix</keyword>
<evidence type="ECO:0000256" key="5">
    <source>
        <dbReference type="ARBA" id="ARBA00023141"/>
    </source>
</evidence>
<evidence type="ECO:0000256" key="4">
    <source>
        <dbReference type="ARBA" id="ARBA00023002"/>
    </source>
</evidence>
<dbReference type="InterPro" id="IPR046346">
    <property type="entry name" value="Aminoacid_DH-like_N_sf"/>
</dbReference>
<organism evidence="10 11">
    <name type="scientific">Sinorhizobium chiapasense</name>
    <dbReference type="NCBI Taxonomy" id="501572"/>
    <lineage>
        <taxon>Bacteria</taxon>
        <taxon>Pseudomonadati</taxon>
        <taxon>Pseudomonadota</taxon>
        <taxon>Alphaproteobacteria</taxon>
        <taxon>Hyphomicrobiales</taxon>
        <taxon>Rhizobiaceae</taxon>
        <taxon>Sinorhizobium/Ensifer group</taxon>
        <taxon>Sinorhizobium</taxon>
    </lineage>
</organism>
<feature type="domain" description="Shikimate dehydrogenase substrate binding N-terminal" evidence="9">
    <location>
        <begin position="15"/>
        <end position="98"/>
    </location>
</feature>
<keyword evidence="4" id="KW-0560">Oxidoreductase</keyword>
<sequence length="268" mass="28187">MVGVEVKGTTRLLGLIGDPIAQAKTPSVINPIFASRGADIACVPLQVPAADLQKIWAGLKATSNLIGFGITLPHKQMAIDLCDSLDPVAARVGAVNLVRRERDGSFRGYQFDGRGFVRGLQAKRITIKNRDVLMIGAGGAAVAMAFALIEAGAKSITVSNRTLEKAEALASVINGDFGRLVAKAGSPRPQTGQLIINATSLGLNETDALPLDPGLLHPGMTLAEVIAQPEITPLLSQAQARGIEIHSGIHMIKGQVDLIADHICELWS</sequence>
<keyword evidence="3" id="KW-0521">NADP</keyword>
<dbReference type="InterPro" id="IPR013708">
    <property type="entry name" value="Shikimate_DH-bd_N"/>
</dbReference>
<keyword evidence="10" id="KW-0614">Plasmid</keyword>
<feature type="transmembrane region" description="Helical" evidence="7">
    <location>
        <begin position="132"/>
        <end position="153"/>
    </location>
</feature>
<evidence type="ECO:0000256" key="6">
    <source>
        <dbReference type="ARBA" id="ARBA00049442"/>
    </source>
</evidence>
<dbReference type="Pfam" id="PF08501">
    <property type="entry name" value="Shikimate_dh_N"/>
    <property type="match status" value="1"/>
</dbReference>
<keyword evidence="7" id="KW-0812">Transmembrane</keyword>
<geneLocation type="plasmid" evidence="10 11">
    <name>pSchITTGS70b</name>
</geneLocation>
<keyword evidence="11" id="KW-1185">Reference proteome</keyword>
<dbReference type="InterPro" id="IPR006151">
    <property type="entry name" value="Shikm_DH/Glu-tRNA_Rdtase"/>
</dbReference>
<proteinExistence type="predicted"/>
<reference evidence="10" key="1">
    <citation type="submission" date="2023-08" db="EMBL/GenBank/DDBJ databases">
        <title>Complete genome sequence of Sinorhizobium chiapanecum ITTG S70 isolated from Acaciella angustissima nodules in Chiapas-Mexico.</title>
        <authorList>
            <person name="Rincon-Rosales R."/>
            <person name="Rogel M.A."/>
            <person name="Rincon-Medina C.I."/>
            <person name="Guerrero G."/>
            <person name="Manzano-Gomez L.A."/>
            <person name="Lopez-Lopez A."/>
            <person name="Rincon Molina F.A."/>
            <person name="Martinez-Romero E."/>
        </authorList>
    </citation>
    <scope>NUCLEOTIDE SEQUENCE</scope>
    <source>
        <strain evidence="10">ITTG S70</strain>
        <plasmid evidence="10">pSchITTGS70b</plasmid>
    </source>
</reference>
<dbReference type="Gene3D" id="3.40.50.720">
    <property type="entry name" value="NAD(P)-binding Rossmann-like Domain"/>
    <property type="match status" value="1"/>
</dbReference>
<dbReference type="EMBL" id="CP133150">
    <property type="protein sequence ID" value="WVT06236.1"/>
    <property type="molecule type" value="Genomic_DNA"/>
</dbReference>
<evidence type="ECO:0000256" key="1">
    <source>
        <dbReference type="ARBA" id="ARBA00004871"/>
    </source>
</evidence>
<keyword evidence="5" id="KW-0057">Aromatic amino acid biosynthesis</keyword>
<evidence type="ECO:0000256" key="2">
    <source>
        <dbReference type="ARBA" id="ARBA00012962"/>
    </source>
</evidence>
<feature type="domain" description="Quinate/shikimate 5-dehydrogenase/glutamyl-tRNA reductase" evidence="8">
    <location>
        <begin position="126"/>
        <end position="175"/>
    </location>
</feature>
<evidence type="ECO:0000256" key="7">
    <source>
        <dbReference type="SAM" id="Phobius"/>
    </source>
</evidence>
<dbReference type="RefSeq" id="WP_331375300.1">
    <property type="nucleotide sequence ID" value="NZ_CP133150.1"/>
</dbReference>
<evidence type="ECO:0000259" key="9">
    <source>
        <dbReference type="Pfam" id="PF08501"/>
    </source>
</evidence>
<evidence type="ECO:0000259" key="8">
    <source>
        <dbReference type="Pfam" id="PF01488"/>
    </source>
</evidence>
<name>A0ABZ2BIM2_9HYPH</name>
<accession>A0ABZ2BIM2</accession>
<dbReference type="Pfam" id="PF01488">
    <property type="entry name" value="Shikimate_DH"/>
    <property type="match status" value="1"/>
</dbReference>
<evidence type="ECO:0000256" key="3">
    <source>
        <dbReference type="ARBA" id="ARBA00022857"/>
    </source>
</evidence>
<dbReference type="EC" id="1.1.1.25" evidence="2"/>
<dbReference type="Gene3D" id="3.40.50.10860">
    <property type="entry name" value="Leucine Dehydrogenase, chain A, domain 1"/>
    <property type="match status" value="1"/>
</dbReference>
<dbReference type="SUPFAM" id="SSF51735">
    <property type="entry name" value="NAD(P)-binding Rossmann-fold domains"/>
    <property type="match status" value="1"/>
</dbReference>
<dbReference type="PANTHER" id="PTHR21089">
    <property type="entry name" value="SHIKIMATE DEHYDROGENASE"/>
    <property type="match status" value="1"/>
</dbReference>
<keyword evidence="7" id="KW-0472">Membrane</keyword>
<comment type="pathway">
    <text evidence="1">Metabolic intermediate biosynthesis; chorismate biosynthesis; chorismate from D-erythrose 4-phosphate and phosphoenolpyruvate: step 4/7.</text>
</comment>
<evidence type="ECO:0000313" key="10">
    <source>
        <dbReference type="EMBL" id="WVT06236.1"/>
    </source>
</evidence>
<protein>
    <recommendedName>
        <fullName evidence="2">shikimate dehydrogenase (NADP(+))</fullName>
        <ecNumber evidence="2">1.1.1.25</ecNumber>
    </recommendedName>
</protein>
<evidence type="ECO:0000313" key="11">
    <source>
        <dbReference type="Proteomes" id="UP001432360"/>
    </source>
</evidence>